<feature type="compositionally biased region" description="Basic and acidic residues" evidence="1">
    <location>
        <begin position="1"/>
        <end position="13"/>
    </location>
</feature>
<dbReference type="Proteomes" id="UP001150879">
    <property type="component" value="Unassembled WGS sequence"/>
</dbReference>
<sequence length="71" mass="7510">MHKTTHDDVHEEQVGDGAHGPYCTTGHLLSSSSLSSAPSPLSFQETPPSSPHAPEMPHKYLRSDGGNDGNS</sequence>
<proteinExistence type="predicted"/>
<evidence type="ECO:0000256" key="1">
    <source>
        <dbReference type="SAM" id="MobiDB-lite"/>
    </source>
</evidence>
<evidence type="ECO:0000313" key="3">
    <source>
        <dbReference type="Proteomes" id="UP001150879"/>
    </source>
</evidence>
<gene>
    <name evidence="2" type="ORF">N7472_002188</name>
</gene>
<dbReference type="EMBL" id="JAPQKP010000002">
    <property type="protein sequence ID" value="KAJ5205740.1"/>
    <property type="molecule type" value="Genomic_DNA"/>
</dbReference>
<keyword evidence="3" id="KW-1185">Reference proteome</keyword>
<organism evidence="2 3">
    <name type="scientific">Penicillium cf. griseofulvum</name>
    <dbReference type="NCBI Taxonomy" id="2972120"/>
    <lineage>
        <taxon>Eukaryota</taxon>
        <taxon>Fungi</taxon>
        <taxon>Dikarya</taxon>
        <taxon>Ascomycota</taxon>
        <taxon>Pezizomycotina</taxon>
        <taxon>Eurotiomycetes</taxon>
        <taxon>Eurotiomycetidae</taxon>
        <taxon>Eurotiales</taxon>
        <taxon>Aspergillaceae</taxon>
        <taxon>Penicillium</taxon>
    </lineage>
</organism>
<evidence type="ECO:0000313" key="2">
    <source>
        <dbReference type="EMBL" id="KAJ5205740.1"/>
    </source>
</evidence>
<feature type="region of interest" description="Disordered" evidence="1">
    <location>
        <begin position="1"/>
        <end position="71"/>
    </location>
</feature>
<accession>A0A9W9MQU4</accession>
<comment type="caution">
    <text evidence="2">The sequence shown here is derived from an EMBL/GenBank/DDBJ whole genome shotgun (WGS) entry which is preliminary data.</text>
</comment>
<reference evidence="2" key="1">
    <citation type="submission" date="2022-11" db="EMBL/GenBank/DDBJ databases">
        <authorList>
            <person name="Petersen C."/>
        </authorList>
    </citation>
    <scope>NUCLEOTIDE SEQUENCE</scope>
    <source>
        <strain evidence="2">IBT 16849</strain>
    </source>
</reference>
<dbReference type="AlphaFoldDB" id="A0A9W9MQU4"/>
<reference evidence="2" key="2">
    <citation type="journal article" date="2023" name="IMA Fungus">
        <title>Comparative genomic study of the Penicillium genus elucidates a diverse pangenome and 15 lateral gene transfer events.</title>
        <authorList>
            <person name="Petersen C."/>
            <person name="Sorensen T."/>
            <person name="Nielsen M.R."/>
            <person name="Sondergaard T.E."/>
            <person name="Sorensen J.L."/>
            <person name="Fitzpatrick D.A."/>
            <person name="Frisvad J.C."/>
            <person name="Nielsen K.L."/>
        </authorList>
    </citation>
    <scope>NUCLEOTIDE SEQUENCE</scope>
    <source>
        <strain evidence="2">IBT 16849</strain>
    </source>
</reference>
<feature type="compositionally biased region" description="Low complexity" evidence="1">
    <location>
        <begin position="28"/>
        <end position="42"/>
    </location>
</feature>
<name>A0A9W9MQU4_9EURO</name>
<protein>
    <submittedName>
        <fullName evidence="2">Uncharacterized protein</fullName>
    </submittedName>
</protein>